<dbReference type="Proteomes" id="UP000322918">
    <property type="component" value="Unassembled WGS sequence"/>
</dbReference>
<proteinExistence type="predicted"/>
<sequence length="415" mass="47482">MKVLWFAVTPSLYSENNTTHNGGGWIASLEKLIRRSSNIQLGVAFEHSDDYFKVEREDVVYYPINVWKSKALKLKRKLIYSTEEDLVVPACLKVISDFQPDVIHVFGSEWCYGLVAKYTNVPVVIHMQGSIPPYYNARFPAGYNESDLIRFNGFNIAKTLSQLLDNRNFRLRAEREERILRTCSNYMGRTAWDKNLIHLYNPSANYYYCGEALRDEFFFTDRIWRNSNNKKQFVLTTTISTPLYKGVDTILKTAKLLKDNITDDFEWRVFGVKDIAFHEWKTKIKAASCNVRLLGTLSAEELRDELLDSQIFIHPSYIDNSPNSVCEAQLLGIPVISTFVGGVPSLIEHMVTGVLVPANDPFSLAYQINHLVNNRQLAVKLGEEGRKVALGRHAPETVVRDLLNIYETLTNETGY</sequence>
<dbReference type="SUPFAM" id="SSF53756">
    <property type="entry name" value="UDP-Glycosyltransferase/glycogen phosphorylase"/>
    <property type="match status" value="1"/>
</dbReference>
<keyword evidence="2" id="KW-0808">Transferase</keyword>
<name>A0A5M9H505_9SPHI</name>
<dbReference type="Gene3D" id="3.40.50.2000">
    <property type="entry name" value="Glycogen Phosphorylase B"/>
    <property type="match status" value="2"/>
</dbReference>
<dbReference type="RefSeq" id="WP_141814051.1">
    <property type="nucleotide sequence ID" value="NZ_VFPL01000001.1"/>
</dbReference>
<dbReference type="PANTHER" id="PTHR45947">
    <property type="entry name" value="SULFOQUINOVOSYL TRANSFERASE SQD2"/>
    <property type="match status" value="1"/>
</dbReference>
<dbReference type="Pfam" id="PF00534">
    <property type="entry name" value="Glycos_transf_1"/>
    <property type="match status" value="1"/>
</dbReference>
<dbReference type="OrthoDB" id="1096251at2"/>
<keyword evidence="3" id="KW-1185">Reference proteome</keyword>
<feature type="domain" description="Glycosyl transferase family 1" evidence="1">
    <location>
        <begin position="227"/>
        <end position="387"/>
    </location>
</feature>
<protein>
    <submittedName>
        <fullName evidence="2">Glycosyltransferase</fullName>
    </submittedName>
</protein>
<dbReference type="CDD" id="cd03801">
    <property type="entry name" value="GT4_PimA-like"/>
    <property type="match status" value="1"/>
</dbReference>
<organism evidence="2 3">
    <name type="scientific">Arcticibacter tournemirensis</name>
    <dbReference type="NCBI Taxonomy" id="699437"/>
    <lineage>
        <taxon>Bacteria</taxon>
        <taxon>Pseudomonadati</taxon>
        <taxon>Bacteroidota</taxon>
        <taxon>Sphingobacteriia</taxon>
        <taxon>Sphingobacteriales</taxon>
        <taxon>Sphingobacteriaceae</taxon>
        <taxon>Arcticibacter</taxon>
    </lineage>
</organism>
<dbReference type="InterPro" id="IPR001296">
    <property type="entry name" value="Glyco_trans_1"/>
</dbReference>
<gene>
    <name evidence="2" type="ORF">F1649_12855</name>
</gene>
<comment type="caution">
    <text evidence="2">The sequence shown here is derived from an EMBL/GenBank/DDBJ whole genome shotgun (WGS) entry which is preliminary data.</text>
</comment>
<evidence type="ECO:0000313" key="3">
    <source>
        <dbReference type="Proteomes" id="UP000322918"/>
    </source>
</evidence>
<dbReference type="AlphaFoldDB" id="A0A5M9H505"/>
<dbReference type="EMBL" id="VWNE01000019">
    <property type="protein sequence ID" value="KAA8482026.1"/>
    <property type="molecule type" value="Genomic_DNA"/>
</dbReference>
<evidence type="ECO:0000313" key="2">
    <source>
        <dbReference type="EMBL" id="KAA8482026.1"/>
    </source>
</evidence>
<dbReference type="PANTHER" id="PTHR45947:SF3">
    <property type="entry name" value="SULFOQUINOVOSYL TRANSFERASE SQD2"/>
    <property type="match status" value="1"/>
</dbReference>
<reference evidence="2 3" key="1">
    <citation type="submission" date="2019-09" db="EMBL/GenBank/DDBJ databases">
        <title>Pararcticibacter amylolyticus gen. nov., sp. nov., isolated from a rottenly hemp rope, and reclassification of Pedobacter tournemirensis as Pararcticibacter tournemirensis comb. nov.</title>
        <authorList>
            <person name="Cai Y."/>
        </authorList>
    </citation>
    <scope>NUCLEOTIDE SEQUENCE [LARGE SCALE GENOMIC DNA]</scope>
    <source>
        <strain evidence="2 3">TF5-37.2-LB10</strain>
    </source>
</reference>
<accession>A0A5M9H505</accession>
<dbReference type="InterPro" id="IPR050194">
    <property type="entry name" value="Glycosyltransferase_grp1"/>
</dbReference>
<evidence type="ECO:0000259" key="1">
    <source>
        <dbReference type="Pfam" id="PF00534"/>
    </source>
</evidence>
<dbReference type="GO" id="GO:0016758">
    <property type="term" value="F:hexosyltransferase activity"/>
    <property type="evidence" value="ECO:0007669"/>
    <property type="project" value="TreeGrafter"/>
</dbReference>